<evidence type="ECO:0000313" key="2">
    <source>
        <dbReference type="EMBL" id="KAL3621451.1"/>
    </source>
</evidence>
<keyword evidence="1" id="KW-0472">Membrane</keyword>
<sequence length="45" mass="5433">MSMASLIVLCFILFIFPFTIVFMQITKVMLYMRGSKYWMIQRPVH</sequence>
<dbReference type="Proteomes" id="UP001632038">
    <property type="component" value="Unassembled WGS sequence"/>
</dbReference>
<proteinExistence type="predicted"/>
<feature type="transmembrane region" description="Helical" evidence="1">
    <location>
        <begin position="6"/>
        <end position="32"/>
    </location>
</feature>
<evidence type="ECO:0000256" key="1">
    <source>
        <dbReference type="SAM" id="Phobius"/>
    </source>
</evidence>
<name>A0ABD3BWI0_9LAMI</name>
<gene>
    <name evidence="2" type="ORF">CASFOL_036363</name>
</gene>
<dbReference type="AlphaFoldDB" id="A0ABD3BWI0"/>
<organism evidence="2 3">
    <name type="scientific">Castilleja foliolosa</name>
    <dbReference type="NCBI Taxonomy" id="1961234"/>
    <lineage>
        <taxon>Eukaryota</taxon>
        <taxon>Viridiplantae</taxon>
        <taxon>Streptophyta</taxon>
        <taxon>Embryophyta</taxon>
        <taxon>Tracheophyta</taxon>
        <taxon>Spermatophyta</taxon>
        <taxon>Magnoliopsida</taxon>
        <taxon>eudicotyledons</taxon>
        <taxon>Gunneridae</taxon>
        <taxon>Pentapetalae</taxon>
        <taxon>asterids</taxon>
        <taxon>lamiids</taxon>
        <taxon>Lamiales</taxon>
        <taxon>Orobanchaceae</taxon>
        <taxon>Pedicularideae</taxon>
        <taxon>Castillejinae</taxon>
        <taxon>Castilleja</taxon>
    </lineage>
</organism>
<dbReference type="EMBL" id="JAVIJP010000066">
    <property type="protein sequence ID" value="KAL3621451.1"/>
    <property type="molecule type" value="Genomic_DNA"/>
</dbReference>
<evidence type="ECO:0000313" key="3">
    <source>
        <dbReference type="Proteomes" id="UP001632038"/>
    </source>
</evidence>
<comment type="caution">
    <text evidence="2">The sequence shown here is derived from an EMBL/GenBank/DDBJ whole genome shotgun (WGS) entry which is preliminary data.</text>
</comment>
<accession>A0ABD3BWI0</accession>
<reference evidence="3" key="1">
    <citation type="journal article" date="2024" name="IScience">
        <title>Strigolactones Initiate the Formation of Haustorium-like Structures in Castilleja.</title>
        <authorList>
            <person name="Buerger M."/>
            <person name="Peterson D."/>
            <person name="Chory J."/>
        </authorList>
    </citation>
    <scope>NUCLEOTIDE SEQUENCE [LARGE SCALE GENOMIC DNA]</scope>
</reference>
<keyword evidence="1" id="KW-1133">Transmembrane helix</keyword>
<keyword evidence="1" id="KW-0812">Transmembrane</keyword>
<keyword evidence="3" id="KW-1185">Reference proteome</keyword>
<protein>
    <submittedName>
        <fullName evidence="2">Uncharacterized protein</fullName>
    </submittedName>
</protein>